<evidence type="ECO:0000256" key="3">
    <source>
        <dbReference type="ARBA" id="ARBA00022946"/>
    </source>
</evidence>
<dbReference type="InterPro" id="IPR003690">
    <property type="entry name" value="MTERF"/>
</dbReference>
<keyword evidence="2" id="KW-0805">Transcription regulation</keyword>
<organism evidence="4 5">
    <name type="scientific">Papaver somniferum</name>
    <name type="common">Opium poppy</name>
    <dbReference type="NCBI Taxonomy" id="3469"/>
    <lineage>
        <taxon>Eukaryota</taxon>
        <taxon>Viridiplantae</taxon>
        <taxon>Streptophyta</taxon>
        <taxon>Embryophyta</taxon>
        <taxon>Tracheophyta</taxon>
        <taxon>Spermatophyta</taxon>
        <taxon>Magnoliopsida</taxon>
        <taxon>Ranunculales</taxon>
        <taxon>Papaveraceae</taxon>
        <taxon>Papaveroideae</taxon>
        <taxon>Papaver</taxon>
    </lineage>
</organism>
<dbReference type="EMBL" id="CM010723">
    <property type="protein sequence ID" value="RZC75750.1"/>
    <property type="molecule type" value="Genomic_DNA"/>
</dbReference>
<dbReference type="SMART" id="SM00733">
    <property type="entry name" value="Mterf"/>
    <property type="match status" value="2"/>
</dbReference>
<accession>A0A4Y7KTQ4</accession>
<dbReference type="Proteomes" id="UP000316621">
    <property type="component" value="Chromosome 9"/>
</dbReference>
<keyword evidence="3" id="KW-0809">Transit peptide</keyword>
<evidence type="ECO:0000313" key="4">
    <source>
        <dbReference type="EMBL" id="RZC75750.1"/>
    </source>
</evidence>
<dbReference type="Pfam" id="PF02536">
    <property type="entry name" value="mTERF"/>
    <property type="match status" value="1"/>
</dbReference>
<keyword evidence="2" id="KW-0804">Transcription</keyword>
<proteinExistence type="inferred from homology"/>
<comment type="similarity">
    <text evidence="1">Belongs to the mTERF family.</text>
</comment>
<gene>
    <name evidence="4" type="ORF">C5167_000299</name>
</gene>
<dbReference type="AlphaFoldDB" id="A0A4Y7KTQ4"/>
<evidence type="ECO:0000256" key="2">
    <source>
        <dbReference type="ARBA" id="ARBA00022472"/>
    </source>
</evidence>
<dbReference type="InterPro" id="IPR038538">
    <property type="entry name" value="MTERF_sf"/>
</dbReference>
<dbReference type="GO" id="GO:0003676">
    <property type="term" value="F:nucleic acid binding"/>
    <property type="evidence" value="ECO:0007669"/>
    <property type="project" value="InterPro"/>
</dbReference>
<reference evidence="4 5" key="1">
    <citation type="journal article" date="2018" name="Science">
        <title>The opium poppy genome and morphinan production.</title>
        <authorList>
            <person name="Guo L."/>
            <person name="Winzer T."/>
            <person name="Yang X."/>
            <person name="Li Y."/>
            <person name="Ning Z."/>
            <person name="He Z."/>
            <person name="Teodor R."/>
            <person name="Lu Y."/>
            <person name="Bowser T.A."/>
            <person name="Graham I.A."/>
            <person name="Ye K."/>
        </authorList>
    </citation>
    <scope>NUCLEOTIDE SEQUENCE [LARGE SCALE GENOMIC DNA]</scope>
    <source>
        <strain evidence="5">cv. HN1</strain>
        <tissue evidence="4">Leaves</tissue>
    </source>
</reference>
<sequence length="197" mass="23084">MLNRSLENHIIPVFDFIKNIVGTDRYVFAIFRRSRFPLELIEKVMHNIEVLRDEGVPQSNIVKLLINRPTTLMISTVKFNDILQEIMEDQIQNAFMLHRQCMRNSEKKISTTMDYLVNQIGYSSLLIARRPVILNYSLEKRIIPRVSVHQILAAKGLMKDKISLHTILQMGKESFLDKFVRKYEQQAPELLKVKELS</sequence>
<evidence type="ECO:0000313" key="5">
    <source>
        <dbReference type="Proteomes" id="UP000316621"/>
    </source>
</evidence>
<dbReference type="PANTHER" id="PTHR13068">
    <property type="entry name" value="CGI-12 PROTEIN-RELATED"/>
    <property type="match status" value="1"/>
</dbReference>
<keyword evidence="5" id="KW-1185">Reference proteome</keyword>
<dbReference type="PANTHER" id="PTHR13068:SF166">
    <property type="entry name" value="TRANSCRIPTION TERMINATION FACTOR MTERF15, MITOCHONDRIAL-LIKE"/>
    <property type="match status" value="1"/>
</dbReference>
<dbReference type="GO" id="GO:0006353">
    <property type="term" value="P:DNA-templated transcription termination"/>
    <property type="evidence" value="ECO:0007669"/>
    <property type="project" value="UniProtKB-KW"/>
</dbReference>
<dbReference type="OMA" id="QEIMEDQ"/>
<dbReference type="Gramene" id="RZC75750">
    <property type="protein sequence ID" value="RZC75750"/>
    <property type="gene ID" value="C5167_000299"/>
</dbReference>
<name>A0A4Y7KTQ4_PAPSO</name>
<keyword evidence="2" id="KW-0806">Transcription termination</keyword>
<protein>
    <submittedName>
        <fullName evidence="4">Uncharacterized protein</fullName>
    </submittedName>
</protein>
<evidence type="ECO:0000256" key="1">
    <source>
        <dbReference type="ARBA" id="ARBA00007692"/>
    </source>
</evidence>
<dbReference type="Gene3D" id="1.25.70.10">
    <property type="entry name" value="Transcription termination factor 3, mitochondrial"/>
    <property type="match status" value="2"/>
</dbReference>